<dbReference type="CDD" id="cd00093">
    <property type="entry name" value="HTH_XRE"/>
    <property type="match status" value="1"/>
</dbReference>
<dbReference type="Pfam" id="PF01381">
    <property type="entry name" value="HTH_3"/>
    <property type="match status" value="1"/>
</dbReference>
<accession>A0ABU1JKZ3</accession>
<dbReference type="Proteomes" id="UP001262410">
    <property type="component" value="Unassembled WGS sequence"/>
</dbReference>
<name>A0ABU1JKZ3_9PROT</name>
<keyword evidence="3" id="KW-1185">Reference proteome</keyword>
<evidence type="ECO:0000313" key="2">
    <source>
        <dbReference type="EMBL" id="MDR6289013.1"/>
    </source>
</evidence>
<dbReference type="PROSITE" id="PS50943">
    <property type="entry name" value="HTH_CROC1"/>
    <property type="match status" value="1"/>
</dbReference>
<reference evidence="2 3" key="1">
    <citation type="submission" date="2023-07" db="EMBL/GenBank/DDBJ databases">
        <title>Sorghum-associated microbial communities from plants grown in Nebraska, USA.</title>
        <authorList>
            <person name="Schachtman D."/>
        </authorList>
    </citation>
    <scope>NUCLEOTIDE SEQUENCE [LARGE SCALE GENOMIC DNA]</scope>
    <source>
        <strain evidence="2 3">584</strain>
    </source>
</reference>
<dbReference type="RefSeq" id="WP_309793121.1">
    <property type="nucleotide sequence ID" value="NZ_JAVDPW010000002.1"/>
</dbReference>
<comment type="caution">
    <text evidence="2">The sequence shown here is derived from an EMBL/GenBank/DDBJ whole genome shotgun (WGS) entry which is preliminary data.</text>
</comment>
<dbReference type="Gene3D" id="1.10.260.40">
    <property type="entry name" value="lambda repressor-like DNA-binding domains"/>
    <property type="match status" value="1"/>
</dbReference>
<evidence type="ECO:0000313" key="3">
    <source>
        <dbReference type="Proteomes" id="UP001262410"/>
    </source>
</evidence>
<gene>
    <name evidence="2" type="ORF">E9232_001520</name>
</gene>
<dbReference type="InterPro" id="IPR010982">
    <property type="entry name" value="Lambda_DNA-bd_dom_sf"/>
</dbReference>
<dbReference type="EMBL" id="JAVDPW010000002">
    <property type="protein sequence ID" value="MDR6289013.1"/>
    <property type="molecule type" value="Genomic_DNA"/>
</dbReference>
<feature type="domain" description="HTH cro/C1-type" evidence="1">
    <location>
        <begin position="18"/>
        <end position="45"/>
    </location>
</feature>
<evidence type="ECO:0000259" key="1">
    <source>
        <dbReference type="PROSITE" id="PS50943"/>
    </source>
</evidence>
<proteinExistence type="predicted"/>
<dbReference type="InterPro" id="IPR001387">
    <property type="entry name" value="Cro/C1-type_HTH"/>
</dbReference>
<organism evidence="2 3">
    <name type="scientific">Inquilinus ginsengisoli</name>
    <dbReference type="NCBI Taxonomy" id="363840"/>
    <lineage>
        <taxon>Bacteria</taxon>
        <taxon>Pseudomonadati</taxon>
        <taxon>Pseudomonadota</taxon>
        <taxon>Alphaproteobacteria</taxon>
        <taxon>Rhodospirillales</taxon>
        <taxon>Rhodospirillaceae</taxon>
        <taxon>Inquilinus</taxon>
    </lineage>
</organism>
<dbReference type="SUPFAM" id="SSF47413">
    <property type="entry name" value="lambda repressor-like DNA-binding domains"/>
    <property type="match status" value="1"/>
</dbReference>
<sequence>MPVDPFGIKRKVITPGQIRAARGFLGISQAELARAAGVSVPTIKRSESDGEQTLKVSDEMRARIRAALENAGIEFTNGEVPGIRIKKPVRP</sequence>
<protein>
    <submittedName>
        <fullName evidence="2">Transcriptional regulator with XRE-family HTH domain</fullName>
    </submittedName>
</protein>